<evidence type="ECO:0000313" key="5">
    <source>
        <dbReference type="EMBL" id="MPC33552.1"/>
    </source>
</evidence>
<dbReference type="Proteomes" id="UP000324222">
    <property type="component" value="Unassembled WGS sequence"/>
</dbReference>
<organism evidence="5 6">
    <name type="scientific">Portunus trituberculatus</name>
    <name type="common">Swimming crab</name>
    <name type="synonym">Neptunus trituberculatus</name>
    <dbReference type="NCBI Taxonomy" id="210409"/>
    <lineage>
        <taxon>Eukaryota</taxon>
        <taxon>Metazoa</taxon>
        <taxon>Ecdysozoa</taxon>
        <taxon>Arthropoda</taxon>
        <taxon>Crustacea</taxon>
        <taxon>Multicrustacea</taxon>
        <taxon>Malacostraca</taxon>
        <taxon>Eumalacostraca</taxon>
        <taxon>Eucarida</taxon>
        <taxon>Decapoda</taxon>
        <taxon>Pleocyemata</taxon>
        <taxon>Brachyura</taxon>
        <taxon>Eubrachyura</taxon>
        <taxon>Portunoidea</taxon>
        <taxon>Portunidae</taxon>
        <taxon>Portuninae</taxon>
        <taxon>Portunus</taxon>
    </lineage>
</organism>
<evidence type="ECO:0000256" key="2">
    <source>
        <dbReference type="ARBA" id="ARBA00022771"/>
    </source>
</evidence>
<feature type="domain" description="FLYWCH-type" evidence="4">
    <location>
        <begin position="11"/>
        <end position="64"/>
    </location>
</feature>
<proteinExistence type="predicted"/>
<dbReference type="InterPro" id="IPR007588">
    <property type="entry name" value="Znf_FLYWCH"/>
</dbReference>
<keyword evidence="6" id="KW-1185">Reference proteome</keyword>
<protein>
    <recommendedName>
        <fullName evidence="4">FLYWCH-type domain-containing protein</fullName>
    </recommendedName>
</protein>
<comment type="caution">
    <text evidence="5">The sequence shown here is derived from an EMBL/GenBank/DDBJ whole genome shotgun (WGS) entry which is preliminary data.</text>
</comment>
<dbReference type="Pfam" id="PF04500">
    <property type="entry name" value="FLYWCH"/>
    <property type="match status" value="1"/>
</dbReference>
<sequence length="76" mass="8601">MEVGTENKQRRGQHCYEGYMYTKKDKKKTRIQWGCTQIKSRPCKGAITTSLTLEDVSVAVVHSHDGDLSTVEAEKL</sequence>
<keyword evidence="3" id="KW-0862">Zinc</keyword>
<evidence type="ECO:0000256" key="1">
    <source>
        <dbReference type="ARBA" id="ARBA00022723"/>
    </source>
</evidence>
<dbReference type="AlphaFoldDB" id="A0A5B7EHC6"/>
<evidence type="ECO:0000256" key="3">
    <source>
        <dbReference type="ARBA" id="ARBA00022833"/>
    </source>
</evidence>
<evidence type="ECO:0000313" key="6">
    <source>
        <dbReference type="Proteomes" id="UP000324222"/>
    </source>
</evidence>
<name>A0A5B7EHC6_PORTR</name>
<reference evidence="5 6" key="1">
    <citation type="submission" date="2019-05" db="EMBL/GenBank/DDBJ databases">
        <title>Another draft genome of Portunus trituberculatus and its Hox gene families provides insights of decapod evolution.</title>
        <authorList>
            <person name="Jeong J.-H."/>
            <person name="Song I."/>
            <person name="Kim S."/>
            <person name="Choi T."/>
            <person name="Kim D."/>
            <person name="Ryu S."/>
            <person name="Kim W."/>
        </authorList>
    </citation>
    <scope>NUCLEOTIDE SEQUENCE [LARGE SCALE GENOMIC DNA]</scope>
    <source>
        <tissue evidence="5">Muscle</tissue>
    </source>
</reference>
<dbReference type="Gene3D" id="2.20.25.240">
    <property type="match status" value="1"/>
</dbReference>
<evidence type="ECO:0000259" key="4">
    <source>
        <dbReference type="Pfam" id="PF04500"/>
    </source>
</evidence>
<keyword evidence="1" id="KW-0479">Metal-binding</keyword>
<dbReference type="GO" id="GO:0008270">
    <property type="term" value="F:zinc ion binding"/>
    <property type="evidence" value="ECO:0007669"/>
    <property type="project" value="UniProtKB-KW"/>
</dbReference>
<gene>
    <name evidence="5" type="ORF">E2C01_026907</name>
</gene>
<keyword evidence="2" id="KW-0863">Zinc-finger</keyword>
<accession>A0A5B7EHC6</accession>
<dbReference type="EMBL" id="VSRR010002858">
    <property type="protein sequence ID" value="MPC33552.1"/>
    <property type="molecule type" value="Genomic_DNA"/>
</dbReference>